<feature type="compositionally biased region" description="Polar residues" evidence="1">
    <location>
        <begin position="63"/>
        <end position="84"/>
    </location>
</feature>
<accession>E4XHZ1</accession>
<dbReference type="InParanoid" id="E4XHZ1"/>
<keyword evidence="4" id="KW-1185">Reference proteome</keyword>
<evidence type="ECO:0000313" key="4">
    <source>
        <dbReference type="Proteomes" id="UP000001307"/>
    </source>
</evidence>
<organism evidence="2">
    <name type="scientific">Oikopleura dioica</name>
    <name type="common">Tunicate</name>
    <dbReference type="NCBI Taxonomy" id="34765"/>
    <lineage>
        <taxon>Eukaryota</taxon>
        <taxon>Metazoa</taxon>
        <taxon>Chordata</taxon>
        <taxon>Tunicata</taxon>
        <taxon>Appendicularia</taxon>
        <taxon>Copelata</taxon>
        <taxon>Oikopleuridae</taxon>
        <taxon>Oikopleura</taxon>
    </lineage>
</organism>
<dbReference type="AlphaFoldDB" id="E4XHZ1"/>
<gene>
    <name evidence="2" type="ORF">GSOID_T00011142001</name>
    <name evidence="3" type="ORF">GSOID_T00018838001</name>
</gene>
<dbReference type="Proteomes" id="UP000011014">
    <property type="component" value="Unassembled WGS sequence"/>
</dbReference>
<name>E4XHZ1_OIKDI</name>
<dbReference type="EMBL" id="FN654287">
    <property type="protein sequence ID" value="CBY30892.1"/>
    <property type="molecule type" value="Genomic_DNA"/>
</dbReference>
<evidence type="ECO:0000256" key="1">
    <source>
        <dbReference type="SAM" id="MobiDB-lite"/>
    </source>
</evidence>
<reference evidence="2" key="1">
    <citation type="journal article" date="2010" name="Science">
        <title>Plasticity of animal genome architecture unmasked by rapid evolution of a pelagic tunicate.</title>
        <authorList>
            <person name="Denoeud F."/>
            <person name="Henriet S."/>
            <person name="Mungpakdee S."/>
            <person name="Aury J.M."/>
            <person name="Da Silva C."/>
            <person name="Brinkmann H."/>
            <person name="Mikhaleva J."/>
            <person name="Olsen L.C."/>
            <person name="Jubin C."/>
            <person name="Canestro C."/>
            <person name="Bouquet J.M."/>
            <person name="Danks G."/>
            <person name="Poulain J."/>
            <person name="Campsteijn C."/>
            <person name="Adamski M."/>
            <person name="Cross I."/>
            <person name="Yadetie F."/>
            <person name="Muffato M."/>
            <person name="Louis A."/>
            <person name="Butcher S."/>
            <person name="Tsagkogeorga G."/>
            <person name="Konrad A."/>
            <person name="Singh S."/>
            <person name="Jensen M.F."/>
            <person name="Cong E.H."/>
            <person name="Eikeseth-Otteraa H."/>
            <person name="Noel B."/>
            <person name="Anthouard V."/>
            <person name="Porcel B.M."/>
            <person name="Kachouri-Lafond R."/>
            <person name="Nishino A."/>
            <person name="Ugolini M."/>
            <person name="Chourrout P."/>
            <person name="Nishida H."/>
            <person name="Aasland R."/>
            <person name="Huzurbazar S."/>
            <person name="Westhof E."/>
            <person name="Delsuc F."/>
            <person name="Lehrach H."/>
            <person name="Reinhardt R."/>
            <person name="Weissenbach J."/>
            <person name="Roy S.W."/>
            <person name="Artiguenave F."/>
            <person name="Postlethwait J.H."/>
            <person name="Manak J.R."/>
            <person name="Thompson E.M."/>
            <person name="Jaillon O."/>
            <person name="Du Pasquier L."/>
            <person name="Boudinot P."/>
            <person name="Liberles D.A."/>
            <person name="Volff J.N."/>
            <person name="Philippe H."/>
            <person name="Lenhard B."/>
            <person name="Roest Crollius H."/>
            <person name="Wincker P."/>
            <person name="Chourrout D."/>
        </authorList>
    </citation>
    <scope>NUCLEOTIDE SEQUENCE [LARGE SCALE GENOMIC DNA]</scope>
</reference>
<sequence length="141" mass="16435">MPPRVVKRLNCFAPWKWRKDFFDDDIEKVYETSYEKDLLLGTEEKEYSNESLPIIPMKIPQGRLSSPAKSCRNSIPRTTSNVDVSRTKKQKQGTELQLRKTVSFDENQLPSLRDGAPIKDVFSRISFALHRPAVQKIYDRF</sequence>
<dbReference type="Proteomes" id="UP000001307">
    <property type="component" value="Unassembled WGS sequence"/>
</dbReference>
<feature type="region of interest" description="Disordered" evidence="1">
    <location>
        <begin position="61"/>
        <end position="95"/>
    </location>
</feature>
<evidence type="ECO:0000313" key="2">
    <source>
        <dbReference type="EMBL" id="CBY10207.1"/>
    </source>
</evidence>
<evidence type="ECO:0000313" key="3">
    <source>
        <dbReference type="EMBL" id="CBY30892.1"/>
    </source>
</evidence>
<proteinExistence type="predicted"/>
<dbReference type="EMBL" id="FN653053">
    <property type="protein sequence ID" value="CBY10207.1"/>
    <property type="molecule type" value="Genomic_DNA"/>
</dbReference>
<protein>
    <submittedName>
        <fullName evidence="2">Uncharacterized protein</fullName>
    </submittedName>
</protein>
<dbReference type="OrthoDB" id="10510575at2759"/>